<proteinExistence type="predicted"/>
<accession>A0A6C0LZC6</accession>
<protein>
    <recommendedName>
        <fullName evidence="2">S1 motif domain-containing protein</fullName>
    </recommendedName>
</protein>
<evidence type="ECO:0008006" key="2">
    <source>
        <dbReference type="Google" id="ProtNLM"/>
    </source>
</evidence>
<dbReference type="AlphaFoldDB" id="A0A6C0LZC6"/>
<evidence type="ECO:0000313" key="1">
    <source>
        <dbReference type="EMBL" id="QHU35388.1"/>
    </source>
</evidence>
<organism evidence="1">
    <name type="scientific">viral metagenome</name>
    <dbReference type="NCBI Taxonomy" id="1070528"/>
    <lineage>
        <taxon>unclassified sequences</taxon>
        <taxon>metagenomes</taxon>
        <taxon>organismal metagenomes</taxon>
    </lineage>
</organism>
<name>A0A6C0LZC6_9ZZZZ</name>
<sequence length="181" mass="20324">MYLKLSHHNNNNMSKKQVSSKQLKDLFYTQIIDHVEGISSLSLTSNIESVLLEQSKKSLGNKCSKYGYIMEDTIRILQRSIGKIKSSHFDGTVVYNLKLEVTVCNPAEGDIIECVVVGKNKMGILAKQHPLIIALSQLHHNDLSIFSNINVNQTIYVSVVDSKFSLNDKNIQVIGKIYNLT</sequence>
<dbReference type="EMBL" id="MN740589">
    <property type="protein sequence ID" value="QHU35388.1"/>
    <property type="molecule type" value="Genomic_DNA"/>
</dbReference>
<reference evidence="1" key="1">
    <citation type="journal article" date="2020" name="Nature">
        <title>Giant virus diversity and host interactions through global metagenomics.</title>
        <authorList>
            <person name="Schulz F."/>
            <person name="Roux S."/>
            <person name="Paez-Espino D."/>
            <person name="Jungbluth S."/>
            <person name="Walsh D.A."/>
            <person name="Denef V.J."/>
            <person name="McMahon K.D."/>
            <person name="Konstantinidis K.T."/>
            <person name="Eloe-Fadrosh E.A."/>
            <person name="Kyrpides N.C."/>
            <person name="Woyke T."/>
        </authorList>
    </citation>
    <scope>NUCLEOTIDE SEQUENCE</scope>
    <source>
        <strain evidence="1">GVMAG-S-1017745-26</strain>
    </source>
</reference>